<keyword evidence="2" id="KW-0963">Cytoplasm</keyword>
<dbReference type="AlphaFoldDB" id="A0A1W6SRJ8"/>
<evidence type="ECO:0000256" key="1">
    <source>
        <dbReference type="ARBA" id="ARBA00022517"/>
    </source>
</evidence>
<dbReference type="Proteomes" id="UP000012179">
    <property type="component" value="Chromosome"/>
</dbReference>
<dbReference type="InterPro" id="IPR020053">
    <property type="entry name" value="Ribosome-bd_factorA_CS"/>
</dbReference>
<dbReference type="NCBIfam" id="TIGR00082">
    <property type="entry name" value="rbfA"/>
    <property type="match status" value="1"/>
</dbReference>
<dbReference type="eggNOG" id="COG0858">
    <property type="taxonomic scope" value="Bacteria"/>
</dbReference>
<dbReference type="EMBL" id="CP021106">
    <property type="protein sequence ID" value="ARO88438.1"/>
    <property type="molecule type" value="Genomic_DNA"/>
</dbReference>
<dbReference type="InterPro" id="IPR015946">
    <property type="entry name" value="KH_dom-like_a/b"/>
</dbReference>
<gene>
    <name evidence="2" type="primary">rbfA</name>
    <name evidence="3" type="ORF">EBAPG3_012025</name>
</gene>
<dbReference type="GO" id="GO:0005829">
    <property type="term" value="C:cytosol"/>
    <property type="evidence" value="ECO:0007669"/>
    <property type="project" value="TreeGrafter"/>
</dbReference>
<comment type="function">
    <text evidence="2">One of several proteins that assist in the late maturation steps of the functional core of the 30S ribosomal subunit. Associates with free 30S ribosomal subunits (but not with 30S subunits that are part of 70S ribosomes or polysomes). Required for efficient processing of 16S rRNA. May interact with the 5'-terminal helix region of 16S rRNA.</text>
</comment>
<sequence length="126" mass="14551">MPKDYSRTLRIADQIQRELADLIRNELKDPRIGMITLTGVEVSHDYAHAKVFYTTLRSENDKFLTSNGLEHAAGFLRSHLSHRLKLRVIPQLHFIYDESIERGMQLSHLIDEAVAQEGPKKETDRP</sequence>
<proteinExistence type="inferred from homology"/>
<evidence type="ECO:0000313" key="3">
    <source>
        <dbReference type="EMBL" id="ARO88438.1"/>
    </source>
</evidence>
<evidence type="ECO:0000256" key="2">
    <source>
        <dbReference type="HAMAP-Rule" id="MF_00003"/>
    </source>
</evidence>
<comment type="subcellular location">
    <subcellularLocation>
        <location evidence="2">Cytoplasm</location>
    </subcellularLocation>
</comment>
<accession>A0A1W6SRJ8</accession>
<comment type="similarity">
    <text evidence="2">Belongs to the RbfA family.</text>
</comment>
<keyword evidence="1 2" id="KW-0690">Ribosome biogenesis</keyword>
<keyword evidence="4" id="KW-1185">Reference proteome</keyword>
<dbReference type="HAMAP" id="MF_00003">
    <property type="entry name" value="RbfA"/>
    <property type="match status" value="1"/>
</dbReference>
<name>A0A1W6SRJ8_9PROT</name>
<dbReference type="PROSITE" id="PS01319">
    <property type="entry name" value="RBFA"/>
    <property type="match status" value="1"/>
</dbReference>
<protein>
    <recommendedName>
        <fullName evidence="2">Ribosome-binding factor A</fullName>
    </recommendedName>
</protein>
<dbReference type="InterPro" id="IPR023799">
    <property type="entry name" value="RbfA_dom_sf"/>
</dbReference>
<dbReference type="GO" id="GO:0030490">
    <property type="term" value="P:maturation of SSU-rRNA"/>
    <property type="evidence" value="ECO:0007669"/>
    <property type="project" value="UniProtKB-UniRule"/>
</dbReference>
<dbReference type="PANTHER" id="PTHR33515:SF1">
    <property type="entry name" value="RIBOSOME-BINDING FACTOR A, CHLOROPLASTIC-RELATED"/>
    <property type="match status" value="1"/>
</dbReference>
<dbReference type="OrthoDB" id="307788at2"/>
<dbReference type="InterPro" id="IPR000238">
    <property type="entry name" value="RbfA"/>
</dbReference>
<dbReference type="KEGG" id="nlc:EBAPG3_012025"/>
<dbReference type="SUPFAM" id="SSF89919">
    <property type="entry name" value="Ribosome-binding factor A, RbfA"/>
    <property type="match status" value="1"/>
</dbReference>
<comment type="subunit">
    <text evidence="2">Monomer. Binds 30S ribosomal subunits, but not 50S ribosomal subunits or 70S ribosomes.</text>
</comment>
<organism evidence="3 4">
    <name type="scientific">Nitrosospira lacus</name>
    <dbReference type="NCBI Taxonomy" id="1288494"/>
    <lineage>
        <taxon>Bacteria</taxon>
        <taxon>Pseudomonadati</taxon>
        <taxon>Pseudomonadota</taxon>
        <taxon>Betaproteobacteria</taxon>
        <taxon>Nitrosomonadales</taxon>
        <taxon>Nitrosomonadaceae</taxon>
        <taxon>Nitrosospira</taxon>
    </lineage>
</organism>
<evidence type="ECO:0000313" key="4">
    <source>
        <dbReference type="Proteomes" id="UP000012179"/>
    </source>
</evidence>
<dbReference type="Pfam" id="PF02033">
    <property type="entry name" value="RBFA"/>
    <property type="match status" value="1"/>
</dbReference>
<dbReference type="Gene3D" id="3.30.300.20">
    <property type="match status" value="1"/>
</dbReference>
<dbReference type="PANTHER" id="PTHR33515">
    <property type="entry name" value="RIBOSOME-BINDING FACTOR A, CHLOROPLASTIC-RELATED"/>
    <property type="match status" value="1"/>
</dbReference>
<reference evidence="3 4" key="1">
    <citation type="journal article" date="2015" name="Int. J. Syst. Evol. Microbiol.">
        <title>Nitrosospira lacus sp. nov., a psychrotolerant, ammonia-oxidizing bacterium from sandy lake sediment.</title>
        <authorList>
            <person name="Urakawa H."/>
            <person name="Garcia J.C."/>
            <person name="Nielsen J.L."/>
            <person name="Le V.Q."/>
            <person name="Kozlowski J.A."/>
            <person name="Stein L.Y."/>
            <person name="Lim C.K."/>
            <person name="Pommerening-Roser A."/>
            <person name="Martens-Habbena W."/>
            <person name="Stahl D.A."/>
            <person name="Klotz M.G."/>
        </authorList>
    </citation>
    <scope>NUCLEOTIDE SEQUENCE [LARGE SCALE GENOMIC DNA]</scope>
    <source>
        <strain evidence="3 4">APG3</strain>
    </source>
</reference>
<dbReference type="GO" id="GO:0043024">
    <property type="term" value="F:ribosomal small subunit binding"/>
    <property type="evidence" value="ECO:0007669"/>
    <property type="project" value="TreeGrafter"/>
</dbReference>
<dbReference type="RefSeq" id="WP_004179320.1">
    <property type="nucleotide sequence ID" value="NZ_CP021106.3"/>
</dbReference>